<evidence type="ECO:0000256" key="1">
    <source>
        <dbReference type="ARBA" id="ARBA00023125"/>
    </source>
</evidence>
<reference evidence="5" key="1">
    <citation type="journal article" date="2019" name="Int. J. Syst. Evol. Microbiol.">
        <title>The Global Catalogue of Microorganisms (GCM) 10K type strain sequencing project: providing services to taxonomists for standard genome sequencing and annotation.</title>
        <authorList>
            <consortium name="The Broad Institute Genomics Platform"/>
            <consortium name="The Broad Institute Genome Sequencing Center for Infectious Disease"/>
            <person name="Wu L."/>
            <person name="Ma J."/>
        </authorList>
    </citation>
    <scope>NUCLEOTIDE SEQUENCE [LARGE SCALE GENOMIC DNA]</scope>
    <source>
        <strain evidence="5">CGMCC 1.15399</strain>
    </source>
</reference>
<dbReference type="EMBL" id="JBHUCM010000057">
    <property type="protein sequence ID" value="MFD1546129.1"/>
    <property type="molecule type" value="Genomic_DNA"/>
</dbReference>
<gene>
    <name evidence="4" type="ORF">ACFSJ0_54475</name>
</gene>
<keyword evidence="1" id="KW-0238">DNA-binding</keyword>
<dbReference type="InterPro" id="IPR010095">
    <property type="entry name" value="Cas12f1-like_TNB"/>
</dbReference>
<keyword evidence="4" id="KW-0255">Endonuclease</keyword>
<keyword evidence="4" id="KW-0378">Hydrolase</keyword>
<accession>A0ABW4GUM5</accession>
<dbReference type="NCBIfam" id="NF040570">
    <property type="entry name" value="guided_TnpB"/>
    <property type="match status" value="1"/>
</dbReference>
<evidence type="ECO:0000256" key="2">
    <source>
        <dbReference type="SAM" id="MobiDB-lite"/>
    </source>
</evidence>
<comment type="caution">
    <text evidence="4">The sequence shown here is derived from an EMBL/GenBank/DDBJ whole genome shotgun (WGS) entry which is preliminary data.</text>
</comment>
<evidence type="ECO:0000259" key="3">
    <source>
        <dbReference type="Pfam" id="PF07282"/>
    </source>
</evidence>
<feature type="region of interest" description="Disordered" evidence="2">
    <location>
        <begin position="385"/>
        <end position="409"/>
    </location>
</feature>
<dbReference type="NCBIfam" id="TIGR01766">
    <property type="entry name" value="IS200/IS605 family accessory protein TnpB-like domain"/>
    <property type="match status" value="1"/>
</dbReference>
<organism evidence="4 5">
    <name type="scientific">Nonomuraea guangzhouensis</name>
    <dbReference type="NCBI Taxonomy" id="1291555"/>
    <lineage>
        <taxon>Bacteria</taxon>
        <taxon>Bacillati</taxon>
        <taxon>Actinomycetota</taxon>
        <taxon>Actinomycetes</taxon>
        <taxon>Streptosporangiales</taxon>
        <taxon>Streptosporangiaceae</taxon>
        <taxon>Nonomuraea</taxon>
    </lineage>
</organism>
<dbReference type="GO" id="GO:0004519">
    <property type="term" value="F:endonuclease activity"/>
    <property type="evidence" value="ECO:0007669"/>
    <property type="project" value="UniProtKB-KW"/>
</dbReference>
<name>A0ABW4GUM5_9ACTN</name>
<dbReference type="RefSeq" id="WP_246654563.1">
    <property type="nucleotide sequence ID" value="NZ_JAHKRM010000043.1"/>
</dbReference>
<keyword evidence="4" id="KW-0540">Nuclease</keyword>
<dbReference type="Pfam" id="PF07282">
    <property type="entry name" value="Cas12f1-like_TNB"/>
    <property type="match status" value="1"/>
</dbReference>
<proteinExistence type="predicted"/>
<feature type="domain" description="Cas12f1-like TNB" evidence="3">
    <location>
        <begin position="306"/>
        <end position="372"/>
    </location>
</feature>
<protein>
    <submittedName>
        <fullName evidence="4">RNA-guided endonuclease InsQ/TnpB family protein</fullName>
    </submittedName>
</protein>
<keyword evidence="5" id="KW-1185">Reference proteome</keyword>
<evidence type="ECO:0000313" key="4">
    <source>
        <dbReference type="EMBL" id="MFD1546129.1"/>
    </source>
</evidence>
<dbReference type="Proteomes" id="UP001597097">
    <property type="component" value="Unassembled WGS sequence"/>
</dbReference>
<sequence>MAIRRSATKRHGLPTVVQLRLTPAPAQADALAAAVLLCNQAATLVSRLAWQHRVFAVVELHRLAYYEVRAQVAGLGAQAAVRAIARVAGAYTNRRSTKKRAHIFRPHGAVPYDARLMSFNRDARTVSLWSPTGRVTVPYAGRPDDLKAIDTLPMGEADLICRRGVWLLQVALTLPKPAVREPVSGFIGVDQGVANLAVTSDRVVLPGPALAGPIGSNGHVRTLRERRHRQRRRLQKKGTSAARRVLRRLSGREHRMMTGLNHQISKFVVREAERTGRGVALEDLQGIRGRVRAHRLQRRTLHSWAFAQQTAFTRYKAARAGVAFVLVDPAYTSQACPVCGCVTRANRPTRGRFACTGCGLAGHADHIAARNIATRGAAGWAAINQPHATGLPSARRDRESKPPDSTGGS</sequence>
<evidence type="ECO:0000313" key="5">
    <source>
        <dbReference type="Proteomes" id="UP001597097"/>
    </source>
</evidence>